<dbReference type="SMART" id="SM00332">
    <property type="entry name" value="PP2Cc"/>
    <property type="match status" value="1"/>
</dbReference>
<dbReference type="SUPFAM" id="SSF81606">
    <property type="entry name" value="PP2C-like"/>
    <property type="match status" value="1"/>
</dbReference>
<organism evidence="2">
    <name type="scientific">Fervidobacterium thailandense</name>
    <dbReference type="NCBI Taxonomy" id="1008305"/>
    <lineage>
        <taxon>Bacteria</taxon>
        <taxon>Thermotogati</taxon>
        <taxon>Thermotogota</taxon>
        <taxon>Thermotogae</taxon>
        <taxon>Thermotogales</taxon>
        <taxon>Fervidobacteriaceae</taxon>
        <taxon>Fervidobacterium</taxon>
    </lineage>
</organism>
<comment type="caution">
    <text evidence="2">The sequence shown here is derived from an EMBL/GenBank/DDBJ whole genome shotgun (WGS) entry which is preliminary data.</text>
</comment>
<dbReference type="Gene3D" id="3.60.40.10">
    <property type="entry name" value="PPM-type phosphatase domain"/>
    <property type="match status" value="1"/>
</dbReference>
<dbReference type="EMBL" id="DSZY01000027">
    <property type="protein sequence ID" value="HGU40613.1"/>
    <property type="molecule type" value="Genomic_DNA"/>
</dbReference>
<proteinExistence type="predicted"/>
<name>A0A7C4CCW3_9BACT</name>
<dbReference type="SMART" id="SM00331">
    <property type="entry name" value="PP2C_SIG"/>
    <property type="match status" value="1"/>
</dbReference>
<sequence length="520" mass="59852">MGFHEVKREQVEVFSVSKVHSDILNYDYPKNLPENLILPIKELSKQNGAEVKLYFPVPSKKIKEWREFNLSEDFDSMIKAFENILKLFEAVEATGYKIFCFDMKALYFDDELNPYILTYFPLIGNNDEIDISKFEMPIYINSRPLRFSDNNSRVLAEIFANLKYRDEYKSKEPRDRRRFVEESLTNERLFDFKNWFEKSFSNRYDIKVCKSKFLSSVARYKERWKQSSPEVKVRYRTGAHSIYGTGKVNEDDDFKEEEQVNQDAYLVKRLGNSRIFLAVMDGVSTSNYGDGNIASNLVKKLLLEEVDALKDSEINYEVAKQFYERFIEKANNAIIKEALIIDQTASPDGLMSTTFVSAILDNDMVYLCSVGDSPALLLTKDEIVRINVKYNVGFEKLVLGRNVSGDPNSLTQVIGKARKEGDKLVSDNIEYQFMVFKLLPDETLVLGSDGIIEFTVGAHESEKIENFRKIYTESYEEAKGKVKATAQRILAKIDQNIAGDNLTIVIAKPERNDLKGGDER</sequence>
<protein>
    <recommendedName>
        <fullName evidence="1">PPM-type phosphatase domain-containing protein</fullName>
    </recommendedName>
</protein>
<dbReference type="InterPro" id="IPR001932">
    <property type="entry name" value="PPM-type_phosphatase-like_dom"/>
</dbReference>
<feature type="domain" description="PPM-type phosphatase" evidence="1">
    <location>
        <begin position="236"/>
        <end position="509"/>
    </location>
</feature>
<dbReference type="Pfam" id="PF13672">
    <property type="entry name" value="PP2C_2"/>
    <property type="match status" value="1"/>
</dbReference>
<dbReference type="AlphaFoldDB" id="A0A7C4CCW3"/>
<dbReference type="PROSITE" id="PS51746">
    <property type="entry name" value="PPM_2"/>
    <property type="match status" value="1"/>
</dbReference>
<evidence type="ECO:0000313" key="2">
    <source>
        <dbReference type="EMBL" id="HGU40613.1"/>
    </source>
</evidence>
<accession>A0A7C4CCW3</accession>
<reference evidence="2" key="1">
    <citation type="journal article" date="2020" name="mSystems">
        <title>Genome- and Community-Level Interaction Insights into Carbon Utilization and Element Cycling Functions of Hydrothermarchaeota in Hydrothermal Sediment.</title>
        <authorList>
            <person name="Zhou Z."/>
            <person name="Liu Y."/>
            <person name="Xu W."/>
            <person name="Pan J."/>
            <person name="Luo Z.H."/>
            <person name="Li M."/>
        </authorList>
    </citation>
    <scope>NUCLEOTIDE SEQUENCE [LARGE SCALE GENOMIC DNA]</scope>
    <source>
        <strain evidence="2">SpSt-609</strain>
    </source>
</reference>
<gene>
    <name evidence="2" type="ORF">ENT77_05390</name>
</gene>
<evidence type="ECO:0000259" key="1">
    <source>
        <dbReference type="PROSITE" id="PS51746"/>
    </source>
</evidence>
<dbReference type="InterPro" id="IPR036457">
    <property type="entry name" value="PPM-type-like_dom_sf"/>
</dbReference>